<feature type="domain" description="Tyr recombinase" evidence="8">
    <location>
        <begin position="185"/>
        <end position="374"/>
    </location>
</feature>
<sequence>MENFHFTEPELGLMARPKRSIPAYLKHSSGSARVLWNGDEILVGPYGSAESYARYQSILDLFRETGSIRPPTDPVKVGELIEKFLSAMEQEYGKSKEPKQMRLAFRVLRQVYGELPSSEFSPFNLRGLRDIWVKNDLSVTTINMWHSYVVKLFKWASSHDIVEPDVTAKLASVSKLSRVRGNAKPPKKVLPVSRSHLESIREKVSRQVWAMMEIQWHTGMRPGEVVIMRGADIDTSGEIWKYRPSQHKTMHRGKDRIIGIGPHGQEVLREMLRPGFLFSPQEALCEMGRTPNMKAKKVPGQHYTEASYGRAVREACKKAGVEVWSPNRIRHAFATRVRSELGLDSAQVALGHSDAKITQIYAEKDMSLIEKVAKTLG</sequence>
<dbReference type="PANTHER" id="PTHR30349">
    <property type="entry name" value="PHAGE INTEGRASE-RELATED"/>
    <property type="match status" value="1"/>
</dbReference>
<keyword evidence="6" id="KW-0233">DNA recombination</keyword>
<dbReference type="Pfam" id="PF00589">
    <property type="entry name" value="Phage_integrase"/>
    <property type="match status" value="1"/>
</dbReference>
<evidence type="ECO:0000256" key="3">
    <source>
        <dbReference type="ARBA" id="ARBA00022679"/>
    </source>
</evidence>
<dbReference type="PROSITE" id="PS51898">
    <property type="entry name" value="TYR_RECOMBINASE"/>
    <property type="match status" value="1"/>
</dbReference>
<comment type="similarity">
    <text evidence="1">Belongs to the 'phage' integrase family.</text>
</comment>
<dbReference type="InterPro" id="IPR050090">
    <property type="entry name" value="Tyrosine_recombinase_XerCD"/>
</dbReference>
<dbReference type="CDD" id="cd00397">
    <property type="entry name" value="DNA_BRE_C"/>
    <property type="match status" value="1"/>
</dbReference>
<dbReference type="GO" id="GO:0003677">
    <property type="term" value="F:DNA binding"/>
    <property type="evidence" value="ECO:0007669"/>
    <property type="project" value="InterPro"/>
</dbReference>
<dbReference type="SUPFAM" id="SSF56349">
    <property type="entry name" value="DNA breaking-rejoining enzymes"/>
    <property type="match status" value="1"/>
</dbReference>
<dbReference type="GO" id="GO:0016787">
    <property type="term" value="F:hydrolase activity"/>
    <property type="evidence" value="ECO:0007669"/>
    <property type="project" value="UniProtKB-KW"/>
</dbReference>
<dbReference type="GO" id="GO:0075713">
    <property type="term" value="P:establishment of integrated proviral latency"/>
    <property type="evidence" value="ECO:0007669"/>
    <property type="project" value="UniProtKB-KW"/>
</dbReference>
<dbReference type="InterPro" id="IPR011010">
    <property type="entry name" value="DNA_brk_join_enz"/>
</dbReference>
<dbReference type="PANTHER" id="PTHR30349:SF64">
    <property type="entry name" value="PROPHAGE INTEGRASE INTD-RELATED"/>
    <property type="match status" value="1"/>
</dbReference>
<keyword evidence="3" id="KW-0808">Transferase</keyword>
<evidence type="ECO:0000256" key="4">
    <source>
        <dbReference type="ARBA" id="ARBA00022801"/>
    </source>
</evidence>
<evidence type="ECO:0000256" key="2">
    <source>
        <dbReference type="ARBA" id="ARBA00016082"/>
    </source>
</evidence>
<evidence type="ECO:0000256" key="1">
    <source>
        <dbReference type="ARBA" id="ARBA00008857"/>
    </source>
</evidence>
<dbReference type="InterPro" id="IPR013762">
    <property type="entry name" value="Integrase-like_cat_sf"/>
</dbReference>
<dbReference type="GO" id="GO:0006310">
    <property type="term" value="P:DNA recombination"/>
    <property type="evidence" value="ECO:0007669"/>
    <property type="project" value="UniProtKB-KW"/>
</dbReference>
<proteinExistence type="inferred from homology"/>
<dbReference type="Gene3D" id="1.10.443.10">
    <property type="entry name" value="Intergrase catalytic core"/>
    <property type="match status" value="1"/>
</dbReference>
<dbReference type="GO" id="GO:0016740">
    <property type="term" value="F:transferase activity"/>
    <property type="evidence" value="ECO:0007669"/>
    <property type="project" value="UniProtKB-KW"/>
</dbReference>
<keyword evidence="5" id="KW-0229">DNA integration</keyword>
<evidence type="ECO:0000313" key="9">
    <source>
        <dbReference type="EMBL" id="CAB5237950.1"/>
    </source>
</evidence>
<evidence type="ECO:0000259" key="8">
    <source>
        <dbReference type="PROSITE" id="PS51898"/>
    </source>
</evidence>
<protein>
    <recommendedName>
        <fullName evidence="2">Integrase</fullName>
    </recommendedName>
</protein>
<evidence type="ECO:0000256" key="7">
    <source>
        <dbReference type="ARBA" id="ARBA00023195"/>
    </source>
</evidence>
<dbReference type="GO" id="GO:0015074">
    <property type="term" value="P:DNA integration"/>
    <property type="evidence" value="ECO:0007669"/>
    <property type="project" value="UniProtKB-KW"/>
</dbReference>
<dbReference type="InterPro" id="IPR002104">
    <property type="entry name" value="Integrase_catalytic"/>
</dbReference>
<accession>A0A6J7XL24</accession>
<evidence type="ECO:0000256" key="5">
    <source>
        <dbReference type="ARBA" id="ARBA00022908"/>
    </source>
</evidence>
<evidence type="ECO:0000256" key="6">
    <source>
        <dbReference type="ARBA" id="ARBA00023172"/>
    </source>
</evidence>
<keyword evidence="4" id="KW-0378">Hydrolase</keyword>
<dbReference type="GO" id="GO:0044826">
    <property type="term" value="P:viral genome integration into host DNA"/>
    <property type="evidence" value="ECO:0007669"/>
    <property type="project" value="UniProtKB-KW"/>
</dbReference>
<gene>
    <name evidence="9" type="ORF">UFOVP142_41</name>
</gene>
<organism evidence="9">
    <name type="scientific">uncultured Caudovirales phage</name>
    <dbReference type="NCBI Taxonomy" id="2100421"/>
    <lineage>
        <taxon>Viruses</taxon>
        <taxon>Duplodnaviria</taxon>
        <taxon>Heunggongvirae</taxon>
        <taxon>Uroviricota</taxon>
        <taxon>Caudoviricetes</taxon>
        <taxon>Peduoviridae</taxon>
        <taxon>Maltschvirus</taxon>
        <taxon>Maltschvirus maltsch</taxon>
    </lineage>
</organism>
<keyword evidence="7" id="KW-1179">Viral genome integration</keyword>
<reference evidence="9" key="1">
    <citation type="submission" date="2020-05" db="EMBL/GenBank/DDBJ databases">
        <authorList>
            <person name="Chiriac C."/>
            <person name="Salcher M."/>
            <person name="Ghai R."/>
            <person name="Kavagutti S V."/>
        </authorList>
    </citation>
    <scope>NUCLEOTIDE SEQUENCE</scope>
</reference>
<keyword evidence="7" id="KW-1160">Virus entry into host cell</keyword>
<dbReference type="EMBL" id="LR798460">
    <property type="protein sequence ID" value="CAB5237950.1"/>
    <property type="molecule type" value="Genomic_DNA"/>
</dbReference>
<name>A0A6J7XL24_9CAUD</name>